<evidence type="ECO:0000313" key="6">
    <source>
        <dbReference type="Proteomes" id="UP000298138"/>
    </source>
</evidence>
<proteinExistence type="inferred from homology"/>
<dbReference type="GO" id="GO:0044778">
    <property type="term" value="P:meiotic DNA integrity checkpoint signaling"/>
    <property type="evidence" value="ECO:0007669"/>
    <property type="project" value="TreeGrafter"/>
</dbReference>
<dbReference type="Proteomes" id="UP000298138">
    <property type="component" value="Unassembled WGS sequence"/>
</dbReference>
<name>A0A4S2N6M5_9PEZI</name>
<sequence length="287" mass="32081">MRFKTSVRNISTFIKLTSCLTPISKTCWLRLSEDEVRFVIHRGDHGTQVWATVSIGTLFDEYRITSANSNIINLEVPLSLLHRALRSCSAAVDAVLRLTKRASDGVPILCLTITTSISTLVTQEIPVRVLSAASVEGLREPEIGEADANICLPPLTQVRAIAERMMKLSSAGNDGKLILAANWKGEFLMRLEGGEMVKVESRWRDLQNPVTEDSDQQQDLSDEEASRFKQVRVDGREWVRLLKVGVLARKCVACFVEGRALVVYVWLTEEGDRDETVLTYYMASYSA</sequence>
<keyword evidence="3" id="KW-0539">Nucleus</keyword>
<dbReference type="PIRSF" id="PIRSF011312">
    <property type="entry name" value="Cell_cycle_HUS1"/>
    <property type="match status" value="1"/>
</dbReference>
<dbReference type="GO" id="GO:0005730">
    <property type="term" value="C:nucleolus"/>
    <property type="evidence" value="ECO:0007669"/>
    <property type="project" value="InterPro"/>
</dbReference>
<protein>
    <recommendedName>
        <fullName evidence="4">Checkpoint protein</fullName>
    </recommendedName>
</protein>
<evidence type="ECO:0000256" key="1">
    <source>
        <dbReference type="ARBA" id="ARBA00004123"/>
    </source>
</evidence>
<dbReference type="Gene3D" id="3.70.10.10">
    <property type="match status" value="1"/>
</dbReference>
<evidence type="ECO:0000256" key="3">
    <source>
        <dbReference type="ARBA" id="ARBA00023242"/>
    </source>
</evidence>
<keyword evidence="6" id="KW-1185">Reference proteome</keyword>
<dbReference type="GO" id="GO:0031573">
    <property type="term" value="P:mitotic intra-S DNA damage checkpoint signaling"/>
    <property type="evidence" value="ECO:0007669"/>
    <property type="project" value="TreeGrafter"/>
</dbReference>
<dbReference type="STRING" id="341454.A0A4S2N6M5"/>
<dbReference type="OrthoDB" id="419537at2759"/>
<evidence type="ECO:0000256" key="2">
    <source>
        <dbReference type="ARBA" id="ARBA00005563"/>
    </source>
</evidence>
<dbReference type="PANTHER" id="PTHR12900:SF0">
    <property type="entry name" value="CHECKPOINT PROTEIN"/>
    <property type="match status" value="1"/>
</dbReference>
<comment type="similarity">
    <text evidence="2 4">Belongs to the HUS1 family.</text>
</comment>
<dbReference type="GO" id="GO:0033314">
    <property type="term" value="P:mitotic DNA replication checkpoint signaling"/>
    <property type="evidence" value="ECO:0007669"/>
    <property type="project" value="TreeGrafter"/>
</dbReference>
<organism evidence="5 6">
    <name type="scientific">Ascodesmis nigricans</name>
    <dbReference type="NCBI Taxonomy" id="341454"/>
    <lineage>
        <taxon>Eukaryota</taxon>
        <taxon>Fungi</taxon>
        <taxon>Dikarya</taxon>
        <taxon>Ascomycota</taxon>
        <taxon>Pezizomycotina</taxon>
        <taxon>Pezizomycetes</taxon>
        <taxon>Pezizales</taxon>
        <taxon>Ascodesmidaceae</taxon>
        <taxon>Ascodesmis</taxon>
    </lineage>
</organism>
<accession>A0A4S2N6M5</accession>
<dbReference type="GO" id="GO:0000723">
    <property type="term" value="P:telomere maintenance"/>
    <property type="evidence" value="ECO:0007669"/>
    <property type="project" value="TreeGrafter"/>
</dbReference>
<dbReference type="GO" id="GO:0035861">
    <property type="term" value="C:site of double-strand break"/>
    <property type="evidence" value="ECO:0007669"/>
    <property type="project" value="TreeGrafter"/>
</dbReference>
<dbReference type="GO" id="GO:0000724">
    <property type="term" value="P:double-strand break repair via homologous recombination"/>
    <property type="evidence" value="ECO:0007669"/>
    <property type="project" value="TreeGrafter"/>
</dbReference>
<dbReference type="GO" id="GO:0030896">
    <property type="term" value="C:checkpoint clamp complex"/>
    <property type="evidence" value="ECO:0007669"/>
    <property type="project" value="InterPro"/>
</dbReference>
<reference evidence="5 6" key="1">
    <citation type="submission" date="2019-04" db="EMBL/GenBank/DDBJ databases">
        <title>Comparative genomics and transcriptomics to analyze fruiting body development in filamentous ascomycetes.</title>
        <authorList>
            <consortium name="DOE Joint Genome Institute"/>
            <person name="Lutkenhaus R."/>
            <person name="Traeger S."/>
            <person name="Breuer J."/>
            <person name="Kuo A."/>
            <person name="Lipzen A."/>
            <person name="Pangilinan J."/>
            <person name="Dilworth D."/>
            <person name="Sandor L."/>
            <person name="Poggeler S."/>
            <person name="Barry K."/>
            <person name="Grigoriev I.V."/>
            <person name="Nowrousian M."/>
        </authorList>
    </citation>
    <scope>NUCLEOTIDE SEQUENCE [LARGE SCALE GENOMIC DNA]</scope>
    <source>
        <strain evidence="5 6">CBS 389.68</strain>
    </source>
</reference>
<comment type="subcellular location">
    <subcellularLocation>
        <location evidence="1">Nucleus</location>
    </subcellularLocation>
</comment>
<evidence type="ECO:0000256" key="4">
    <source>
        <dbReference type="PIRNR" id="PIRNR011312"/>
    </source>
</evidence>
<dbReference type="InParanoid" id="A0A4S2N6M5"/>
<dbReference type="InterPro" id="IPR007150">
    <property type="entry name" value="HUS1/Mec3"/>
</dbReference>
<gene>
    <name evidence="5" type="ORF">EX30DRAFT_353073</name>
</gene>
<dbReference type="GO" id="GO:0006289">
    <property type="term" value="P:nucleotide-excision repair"/>
    <property type="evidence" value="ECO:0007669"/>
    <property type="project" value="TreeGrafter"/>
</dbReference>
<evidence type="ECO:0000313" key="5">
    <source>
        <dbReference type="EMBL" id="TGZ84816.1"/>
    </source>
</evidence>
<dbReference type="Pfam" id="PF04005">
    <property type="entry name" value="Hus1"/>
    <property type="match status" value="1"/>
</dbReference>
<dbReference type="InterPro" id="IPR016580">
    <property type="entry name" value="HUS1"/>
</dbReference>
<dbReference type="EMBL" id="ML220112">
    <property type="protein sequence ID" value="TGZ84816.1"/>
    <property type="molecule type" value="Genomic_DNA"/>
</dbReference>
<dbReference type="PANTHER" id="PTHR12900">
    <property type="entry name" value="MITOTIC AND DNA DAMAGE CHECKPOINT PROTEIN HUS1"/>
    <property type="match status" value="1"/>
</dbReference>
<dbReference type="AlphaFoldDB" id="A0A4S2N6M5"/>